<dbReference type="InterPro" id="IPR036779">
    <property type="entry name" value="LysM_dom_sf"/>
</dbReference>
<feature type="region of interest" description="Disordered" evidence="1">
    <location>
        <begin position="130"/>
        <end position="170"/>
    </location>
</feature>
<dbReference type="AlphaFoldDB" id="A0A0M3HTJ2"/>
<dbReference type="SMART" id="SM00257">
    <property type="entry name" value="LysM"/>
    <property type="match status" value="1"/>
</dbReference>
<reference evidence="4" key="1">
    <citation type="submission" date="2017-02" db="UniProtKB">
        <authorList>
            <consortium name="WormBaseParasite"/>
        </authorList>
    </citation>
    <scope>IDENTIFICATION</scope>
</reference>
<protein>
    <submittedName>
        <fullName evidence="4">LysM domain-containing protein</fullName>
    </submittedName>
</protein>
<dbReference type="Gene3D" id="3.10.350.10">
    <property type="entry name" value="LysM domain"/>
    <property type="match status" value="1"/>
</dbReference>
<keyword evidence="3" id="KW-1185">Reference proteome</keyword>
<evidence type="ECO:0000313" key="4">
    <source>
        <dbReference type="WBParaSite" id="ALUE_0000596701-mRNA-1"/>
    </source>
</evidence>
<dbReference type="SUPFAM" id="SSF54106">
    <property type="entry name" value="LysM domain"/>
    <property type="match status" value="1"/>
</dbReference>
<dbReference type="PANTHER" id="PTHR20932:SF8">
    <property type="entry name" value="LD22649P"/>
    <property type="match status" value="1"/>
</dbReference>
<name>A0A0M3HTJ2_ASCLU</name>
<evidence type="ECO:0000313" key="3">
    <source>
        <dbReference type="Proteomes" id="UP000036681"/>
    </source>
</evidence>
<evidence type="ECO:0000256" key="1">
    <source>
        <dbReference type="SAM" id="MobiDB-lite"/>
    </source>
</evidence>
<dbReference type="Pfam" id="PF01476">
    <property type="entry name" value="LysM"/>
    <property type="match status" value="1"/>
</dbReference>
<feature type="domain" description="LysM" evidence="2">
    <location>
        <begin position="36"/>
        <end position="80"/>
    </location>
</feature>
<dbReference type="CDD" id="cd00118">
    <property type="entry name" value="LysM"/>
    <property type="match status" value="1"/>
</dbReference>
<feature type="region of interest" description="Disordered" evidence="1">
    <location>
        <begin position="83"/>
        <end position="108"/>
    </location>
</feature>
<feature type="compositionally biased region" description="Polar residues" evidence="1">
    <location>
        <begin position="89"/>
        <end position="99"/>
    </location>
</feature>
<dbReference type="PANTHER" id="PTHR20932">
    <property type="entry name" value="LYSM AND PUTATIVE PEPTIDOGLYCAN-BINDING DOMAIN-CONTAINING PROTEIN"/>
    <property type="match status" value="1"/>
</dbReference>
<dbReference type="WBParaSite" id="ALUE_0000596701-mRNA-1">
    <property type="protein sequence ID" value="ALUE_0000596701-mRNA-1"/>
    <property type="gene ID" value="ALUE_0000596701"/>
</dbReference>
<dbReference type="InterPro" id="IPR045030">
    <property type="entry name" value="LYSM1-4"/>
</dbReference>
<dbReference type="Proteomes" id="UP000036681">
    <property type="component" value="Unplaced"/>
</dbReference>
<organism evidence="3 4">
    <name type="scientific">Ascaris lumbricoides</name>
    <name type="common">Giant roundworm</name>
    <dbReference type="NCBI Taxonomy" id="6252"/>
    <lineage>
        <taxon>Eukaryota</taxon>
        <taxon>Metazoa</taxon>
        <taxon>Ecdysozoa</taxon>
        <taxon>Nematoda</taxon>
        <taxon>Chromadorea</taxon>
        <taxon>Rhabditida</taxon>
        <taxon>Spirurina</taxon>
        <taxon>Ascaridomorpha</taxon>
        <taxon>Ascaridoidea</taxon>
        <taxon>Ascarididae</taxon>
        <taxon>Ascaris</taxon>
    </lineage>
</organism>
<dbReference type="InterPro" id="IPR018392">
    <property type="entry name" value="LysM"/>
</dbReference>
<accession>A0A0M3HTJ2</accession>
<evidence type="ECO:0000259" key="2">
    <source>
        <dbReference type="PROSITE" id="PS51782"/>
    </source>
</evidence>
<dbReference type="PROSITE" id="PS51782">
    <property type="entry name" value="LYSM"/>
    <property type="match status" value="1"/>
</dbReference>
<sequence>MEENDEHTFLCGYQRARGYGSTSRPQTSTRRYSSIIRHQVEPTDTLQGLVLRYNTSMSEIKRLNRLWSNESLYLKPYINIPIYEDKPTSSETNSRTESPSLKAIEEHTSTESVQDIFRRIDSNIKKTTSKVKRLENSNAGWNVESADPSTGNNTTHRHSLNSMSGYQSST</sequence>
<proteinExistence type="predicted"/>
<feature type="compositionally biased region" description="Polar residues" evidence="1">
    <location>
        <begin position="147"/>
        <end position="170"/>
    </location>
</feature>